<name>A0ABR2FGJ8_9ROSI</name>
<reference evidence="1 2" key="1">
    <citation type="journal article" date="2024" name="G3 (Bethesda)">
        <title>Genome assembly of Hibiscus sabdariffa L. provides insights into metabolisms of medicinal natural products.</title>
        <authorList>
            <person name="Kim T."/>
        </authorList>
    </citation>
    <scope>NUCLEOTIDE SEQUENCE [LARGE SCALE GENOMIC DNA]</scope>
    <source>
        <strain evidence="1">TK-2024</strain>
        <tissue evidence="1">Old leaves</tissue>
    </source>
</reference>
<organism evidence="1 2">
    <name type="scientific">Hibiscus sabdariffa</name>
    <name type="common">roselle</name>
    <dbReference type="NCBI Taxonomy" id="183260"/>
    <lineage>
        <taxon>Eukaryota</taxon>
        <taxon>Viridiplantae</taxon>
        <taxon>Streptophyta</taxon>
        <taxon>Embryophyta</taxon>
        <taxon>Tracheophyta</taxon>
        <taxon>Spermatophyta</taxon>
        <taxon>Magnoliopsida</taxon>
        <taxon>eudicotyledons</taxon>
        <taxon>Gunneridae</taxon>
        <taxon>Pentapetalae</taxon>
        <taxon>rosids</taxon>
        <taxon>malvids</taxon>
        <taxon>Malvales</taxon>
        <taxon>Malvaceae</taxon>
        <taxon>Malvoideae</taxon>
        <taxon>Hibiscus</taxon>
    </lineage>
</organism>
<proteinExistence type="predicted"/>
<evidence type="ECO:0008006" key="3">
    <source>
        <dbReference type="Google" id="ProtNLM"/>
    </source>
</evidence>
<dbReference type="Proteomes" id="UP001472677">
    <property type="component" value="Unassembled WGS sequence"/>
</dbReference>
<sequence>MVSLGNGFGLLGDNEDFNRIQLYADSLQTAFDISWIPREGNGFADWLVKLVLDSVCRSMILDSPFHDLLQLLSEDLSGVIMERGRDIFIADIGFDHRQW</sequence>
<evidence type="ECO:0000313" key="2">
    <source>
        <dbReference type="Proteomes" id="UP001472677"/>
    </source>
</evidence>
<evidence type="ECO:0000313" key="1">
    <source>
        <dbReference type="EMBL" id="KAK8580053.1"/>
    </source>
</evidence>
<keyword evidence="2" id="KW-1185">Reference proteome</keyword>
<protein>
    <recommendedName>
        <fullName evidence="3">RNase H type-1 domain-containing protein</fullName>
    </recommendedName>
</protein>
<accession>A0ABR2FGJ8</accession>
<gene>
    <name evidence="1" type="ORF">V6N12_070341</name>
</gene>
<dbReference type="EMBL" id="JBBPBM010000006">
    <property type="protein sequence ID" value="KAK8580053.1"/>
    <property type="molecule type" value="Genomic_DNA"/>
</dbReference>
<comment type="caution">
    <text evidence="1">The sequence shown here is derived from an EMBL/GenBank/DDBJ whole genome shotgun (WGS) entry which is preliminary data.</text>
</comment>